<dbReference type="Pfam" id="PF09507">
    <property type="entry name" value="CDC27"/>
    <property type="match status" value="1"/>
</dbReference>
<feature type="compositionally biased region" description="Basic and acidic residues" evidence="5">
    <location>
        <begin position="271"/>
        <end position="291"/>
    </location>
</feature>
<comment type="caution">
    <text evidence="6">The sequence shown here is derived from an EMBL/GenBank/DDBJ whole genome shotgun (WGS) entry which is preliminary data.</text>
</comment>
<protein>
    <recommendedName>
        <fullName evidence="2">DNA polymerase delta subunit 3</fullName>
    </recommendedName>
</protein>
<name>A0A8H3F217_9LECA</name>
<keyword evidence="7" id="KW-1185">Reference proteome</keyword>
<feature type="compositionally biased region" description="Polar residues" evidence="5">
    <location>
        <begin position="219"/>
        <end position="234"/>
    </location>
</feature>
<dbReference type="GO" id="GO:0006297">
    <property type="term" value="P:nucleotide-excision repair, DNA gap filling"/>
    <property type="evidence" value="ECO:0007669"/>
    <property type="project" value="TreeGrafter"/>
</dbReference>
<feature type="compositionally biased region" description="Basic and acidic residues" evidence="5">
    <location>
        <begin position="239"/>
        <end position="256"/>
    </location>
</feature>
<dbReference type="EMBL" id="CAJPDS010000014">
    <property type="protein sequence ID" value="CAF9914308.1"/>
    <property type="molecule type" value="Genomic_DNA"/>
</dbReference>
<gene>
    <name evidence="6" type="ORF">HETSPECPRED_001946</name>
</gene>
<dbReference type="GO" id="GO:0043625">
    <property type="term" value="C:delta DNA polymerase complex"/>
    <property type="evidence" value="ECO:0007669"/>
    <property type="project" value="InterPro"/>
</dbReference>
<feature type="compositionally biased region" description="Basic residues" evidence="5">
    <location>
        <begin position="374"/>
        <end position="387"/>
    </location>
</feature>
<dbReference type="AlphaFoldDB" id="A0A8H3F217"/>
<dbReference type="InterPro" id="IPR019038">
    <property type="entry name" value="POLD3"/>
</dbReference>
<evidence type="ECO:0000313" key="7">
    <source>
        <dbReference type="Proteomes" id="UP000664521"/>
    </source>
</evidence>
<feature type="compositionally biased region" description="Pro residues" evidence="5">
    <location>
        <begin position="347"/>
        <end position="368"/>
    </location>
</feature>
<proteinExistence type="predicted"/>
<dbReference type="PANTHER" id="PTHR17598">
    <property type="entry name" value="DNA POLYMERASE DELTA SUBUNIT 3"/>
    <property type="match status" value="1"/>
</dbReference>
<feature type="region of interest" description="Disordered" evidence="5">
    <location>
        <begin position="176"/>
        <end position="451"/>
    </location>
</feature>
<evidence type="ECO:0000256" key="2">
    <source>
        <dbReference type="ARBA" id="ARBA00017589"/>
    </source>
</evidence>
<dbReference type="Proteomes" id="UP000664521">
    <property type="component" value="Unassembled WGS sequence"/>
</dbReference>
<dbReference type="PRINTS" id="PR01217">
    <property type="entry name" value="PRICHEXTENSN"/>
</dbReference>
<dbReference type="Gene3D" id="3.90.1030.20">
    <property type="entry name" value="DNA polymerase delta, p66 (Cdc27) subunit, wHTH domain"/>
    <property type="match status" value="1"/>
</dbReference>
<accession>A0A8H3F217</accession>
<reference evidence="6" key="1">
    <citation type="submission" date="2021-03" db="EMBL/GenBank/DDBJ databases">
        <authorList>
            <person name="Tagirdzhanova G."/>
        </authorList>
    </citation>
    <scope>NUCLEOTIDE SEQUENCE</scope>
</reference>
<organism evidence="6 7">
    <name type="scientific">Heterodermia speciosa</name>
    <dbReference type="NCBI Taxonomy" id="116794"/>
    <lineage>
        <taxon>Eukaryota</taxon>
        <taxon>Fungi</taxon>
        <taxon>Dikarya</taxon>
        <taxon>Ascomycota</taxon>
        <taxon>Pezizomycotina</taxon>
        <taxon>Lecanoromycetes</taxon>
        <taxon>OSLEUM clade</taxon>
        <taxon>Lecanoromycetidae</taxon>
        <taxon>Caliciales</taxon>
        <taxon>Physciaceae</taxon>
        <taxon>Heterodermia</taxon>
    </lineage>
</organism>
<dbReference type="GO" id="GO:0006271">
    <property type="term" value="P:DNA strand elongation involved in DNA replication"/>
    <property type="evidence" value="ECO:0007669"/>
    <property type="project" value="TreeGrafter"/>
</dbReference>
<feature type="compositionally biased region" description="Basic and acidic residues" evidence="5">
    <location>
        <begin position="319"/>
        <end position="331"/>
    </location>
</feature>
<feature type="compositionally biased region" description="Basic and acidic residues" evidence="5">
    <location>
        <begin position="388"/>
        <end position="401"/>
    </location>
</feature>
<evidence type="ECO:0000313" key="6">
    <source>
        <dbReference type="EMBL" id="CAF9914308.1"/>
    </source>
</evidence>
<evidence type="ECO:0000256" key="1">
    <source>
        <dbReference type="ARBA" id="ARBA00004123"/>
    </source>
</evidence>
<evidence type="ECO:0000256" key="5">
    <source>
        <dbReference type="SAM" id="MobiDB-lite"/>
    </source>
</evidence>
<comment type="subcellular location">
    <subcellularLocation>
        <location evidence="1">Nucleus</location>
    </subcellularLocation>
</comment>
<dbReference type="InterPro" id="IPR041913">
    <property type="entry name" value="POLD3_sf"/>
</dbReference>
<sequence length="451" mass="50033">MAKDYMRFLAVQVISESKIISYRMLSRELKVHCNAAKRMLYEFHTHENKKKPGSVYAAYLLYGTQNAKTSNANGDAHKDGEDIPMASSPFLSSSMPQEEDTTEVPPVKVMTVVREENLEAVKAQYEEILSIHIYSLSPGPINNIHMLSVCNQQITTTYAHEDPLVFNKKYGVIQNPRVKRRTGARPPPPPAVIEPAKPTSYRPEPKKTETNATKAPDRPSSSRMTAPKSETSAAQPKPPETKPVDKKPSLKKEASDIFKSFGKTKAPTAKLKREETNTASTREDEPMKDASESEQEEDFMPSTTTTTTMAKPRPSGPSRSERKETLRKMMDEDSDEEMSNAPSKEASPPPPVADRPAPPAKEPSPAPPITASGGRRRGRRKVMRKKTVKDEEGFLVTREEPAWESFSEDEPRPPTASTAKKLQLPTPSSKAVKKTAPKAGQGNIMNFFGKK</sequence>
<keyword evidence="3" id="KW-0235">DNA replication</keyword>
<evidence type="ECO:0000256" key="3">
    <source>
        <dbReference type="ARBA" id="ARBA00022705"/>
    </source>
</evidence>
<dbReference type="PANTHER" id="PTHR17598:SF13">
    <property type="entry name" value="DNA POLYMERASE DELTA SUBUNIT 3"/>
    <property type="match status" value="1"/>
</dbReference>
<dbReference type="OrthoDB" id="514823at2759"/>
<dbReference type="GO" id="GO:0003887">
    <property type="term" value="F:DNA-directed DNA polymerase activity"/>
    <property type="evidence" value="ECO:0007669"/>
    <property type="project" value="TreeGrafter"/>
</dbReference>
<feature type="compositionally biased region" description="Polar residues" evidence="5">
    <location>
        <begin position="415"/>
        <end position="429"/>
    </location>
</feature>
<evidence type="ECO:0000256" key="4">
    <source>
        <dbReference type="ARBA" id="ARBA00023242"/>
    </source>
</evidence>
<dbReference type="GO" id="GO:1904161">
    <property type="term" value="P:DNA synthesis involved in UV-damage excision repair"/>
    <property type="evidence" value="ECO:0007669"/>
    <property type="project" value="TreeGrafter"/>
</dbReference>
<keyword evidence="4" id="KW-0539">Nucleus</keyword>